<organism evidence="2 3">
    <name type="scientific">Austropuccinia psidii MF-1</name>
    <dbReference type="NCBI Taxonomy" id="1389203"/>
    <lineage>
        <taxon>Eukaryota</taxon>
        <taxon>Fungi</taxon>
        <taxon>Dikarya</taxon>
        <taxon>Basidiomycota</taxon>
        <taxon>Pucciniomycotina</taxon>
        <taxon>Pucciniomycetes</taxon>
        <taxon>Pucciniales</taxon>
        <taxon>Sphaerophragmiaceae</taxon>
        <taxon>Austropuccinia</taxon>
    </lineage>
</organism>
<reference evidence="2" key="1">
    <citation type="submission" date="2021-03" db="EMBL/GenBank/DDBJ databases">
        <title>Draft genome sequence of rust myrtle Austropuccinia psidii MF-1, a brazilian biotype.</title>
        <authorList>
            <person name="Quecine M.C."/>
            <person name="Pachon D.M.R."/>
            <person name="Bonatelli M.L."/>
            <person name="Correr F.H."/>
            <person name="Franceschini L.M."/>
            <person name="Leite T.F."/>
            <person name="Margarido G.R.A."/>
            <person name="Almeida C.A."/>
            <person name="Ferrarezi J.A."/>
            <person name="Labate C.A."/>
        </authorList>
    </citation>
    <scope>NUCLEOTIDE SEQUENCE</scope>
    <source>
        <strain evidence="2">MF-1</strain>
    </source>
</reference>
<sequence>MLLHPFLIFSLAYNPYASAPPPHLLLGLQSLCCCRALKLCLQCSPHPPYPSLHLPNMPPMLLTILTLTVPSRHASNAPYHPYTRGVPSQHASDAAYHPYARIVLA</sequence>
<evidence type="ECO:0008006" key="4">
    <source>
        <dbReference type="Google" id="ProtNLM"/>
    </source>
</evidence>
<feature type="signal peptide" evidence="1">
    <location>
        <begin position="1"/>
        <end position="19"/>
    </location>
</feature>
<dbReference type="AlphaFoldDB" id="A0A9Q3FH09"/>
<keyword evidence="1" id="KW-0732">Signal</keyword>
<name>A0A9Q3FH09_9BASI</name>
<feature type="chain" id="PRO_5040330732" description="Secreted protein" evidence="1">
    <location>
        <begin position="20"/>
        <end position="105"/>
    </location>
</feature>
<keyword evidence="3" id="KW-1185">Reference proteome</keyword>
<evidence type="ECO:0000256" key="1">
    <source>
        <dbReference type="SAM" id="SignalP"/>
    </source>
</evidence>
<protein>
    <recommendedName>
        <fullName evidence="4">Secreted protein</fullName>
    </recommendedName>
</protein>
<dbReference type="Proteomes" id="UP000765509">
    <property type="component" value="Unassembled WGS sequence"/>
</dbReference>
<evidence type="ECO:0000313" key="3">
    <source>
        <dbReference type="Proteomes" id="UP000765509"/>
    </source>
</evidence>
<gene>
    <name evidence="2" type="ORF">O181_077997</name>
</gene>
<accession>A0A9Q3FH09</accession>
<evidence type="ECO:0000313" key="2">
    <source>
        <dbReference type="EMBL" id="MBW0538282.1"/>
    </source>
</evidence>
<dbReference type="EMBL" id="AVOT02042843">
    <property type="protein sequence ID" value="MBW0538282.1"/>
    <property type="molecule type" value="Genomic_DNA"/>
</dbReference>
<comment type="caution">
    <text evidence="2">The sequence shown here is derived from an EMBL/GenBank/DDBJ whole genome shotgun (WGS) entry which is preliminary data.</text>
</comment>
<proteinExistence type="predicted"/>